<keyword evidence="2" id="KW-1185">Reference proteome</keyword>
<reference evidence="1 2" key="1">
    <citation type="submission" date="2019-02" db="EMBL/GenBank/DDBJ databases">
        <title>Pedobacter sp. RP-3-21 sp. nov., isolated from Arctic soil.</title>
        <authorList>
            <person name="Dahal R.H."/>
        </authorList>
    </citation>
    <scope>NUCLEOTIDE SEQUENCE [LARGE SCALE GENOMIC DNA]</scope>
    <source>
        <strain evidence="1 2">RP-3-21</strain>
    </source>
</reference>
<evidence type="ECO:0000313" key="1">
    <source>
        <dbReference type="EMBL" id="TCD28403.1"/>
    </source>
</evidence>
<dbReference type="InterPro" id="IPR019546">
    <property type="entry name" value="TAT_signal_bac_arc"/>
</dbReference>
<dbReference type="EMBL" id="SJSO01000004">
    <property type="protein sequence ID" value="TCD28403.1"/>
    <property type="molecule type" value="Genomic_DNA"/>
</dbReference>
<comment type="caution">
    <text evidence="1">The sequence shown here is derived from an EMBL/GenBank/DDBJ whole genome shotgun (WGS) entry which is preliminary data.</text>
</comment>
<proteinExistence type="predicted"/>
<dbReference type="NCBIfam" id="TIGR01409">
    <property type="entry name" value="TAT_signal_seq"/>
    <property type="match status" value="1"/>
</dbReference>
<protein>
    <submittedName>
        <fullName evidence="1">Twin-arginine translocation signal domain-containing protein</fullName>
    </submittedName>
</protein>
<evidence type="ECO:0000313" key="2">
    <source>
        <dbReference type="Proteomes" id="UP000293925"/>
    </source>
</evidence>
<organism evidence="1 2">
    <name type="scientific">Pedobacter psychrodurus</name>
    <dbReference type="NCBI Taxonomy" id="2530456"/>
    <lineage>
        <taxon>Bacteria</taxon>
        <taxon>Pseudomonadati</taxon>
        <taxon>Bacteroidota</taxon>
        <taxon>Sphingobacteriia</taxon>
        <taxon>Sphingobacteriales</taxon>
        <taxon>Sphingobacteriaceae</taxon>
        <taxon>Pedobacter</taxon>
    </lineage>
</organism>
<dbReference type="Pfam" id="PF10518">
    <property type="entry name" value="TAT_signal"/>
    <property type="match status" value="1"/>
</dbReference>
<name>A0A4R0Q2D1_9SPHI</name>
<sequence length="17" mass="1930">MIKRRQFLKATGVIGLV</sequence>
<accession>A0A4R0Q2D1</accession>
<gene>
    <name evidence="1" type="ORF">EZ456_06585</name>
</gene>
<dbReference type="AlphaFoldDB" id="A0A4R0Q2D1"/>
<dbReference type="Proteomes" id="UP000293925">
    <property type="component" value="Unassembled WGS sequence"/>
</dbReference>